<accession>A0A6A4J5X9</accession>
<reference evidence="1" key="1">
    <citation type="journal article" date="2021" name="Mol. Ecol. Resour.">
        <title>Apolygus lucorum genome provides insights into omnivorousness and mesophyll feeding.</title>
        <authorList>
            <person name="Liu Y."/>
            <person name="Liu H."/>
            <person name="Wang H."/>
            <person name="Huang T."/>
            <person name="Liu B."/>
            <person name="Yang B."/>
            <person name="Yin L."/>
            <person name="Li B."/>
            <person name="Zhang Y."/>
            <person name="Zhang S."/>
            <person name="Jiang F."/>
            <person name="Zhang X."/>
            <person name="Ren Y."/>
            <person name="Wang B."/>
            <person name="Wang S."/>
            <person name="Lu Y."/>
            <person name="Wu K."/>
            <person name="Fan W."/>
            <person name="Wang G."/>
        </authorList>
    </citation>
    <scope>NUCLEOTIDE SEQUENCE</scope>
    <source>
        <strain evidence="1">12Hb</strain>
    </source>
</reference>
<comment type="caution">
    <text evidence="1">The sequence shown here is derived from an EMBL/GenBank/DDBJ whole genome shotgun (WGS) entry which is preliminary data.</text>
</comment>
<dbReference type="OrthoDB" id="6598360at2759"/>
<sequence>MATIRRKLLFTVLVLSCIIVSEHQRITPNRHLLSRQKRFVFFPGSVLQLAAGLAIPAGIHDKIIYTNYGIMINYELPTNISSLLPITVIEEMRGSKSWDRLSVDLFERFGWSSSCWQKLEKWTDENKNLKRSLMYEVATIILQ</sequence>
<evidence type="ECO:0000313" key="1">
    <source>
        <dbReference type="EMBL" id="KAF6212594.1"/>
    </source>
</evidence>
<keyword evidence="2" id="KW-1185">Reference proteome</keyword>
<dbReference type="AlphaFoldDB" id="A0A6A4J5X9"/>
<organism evidence="1 2">
    <name type="scientific">Apolygus lucorum</name>
    <name type="common">Small green plant bug</name>
    <name type="synonym">Lygocoris lucorum</name>
    <dbReference type="NCBI Taxonomy" id="248454"/>
    <lineage>
        <taxon>Eukaryota</taxon>
        <taxon>Metazoa</taxon>
        <taxon>Ecdysozoa</taxon>
        <taxon>Arthropoda</taxon>
        <taxon>Hexapoda</taxon>
        <taxon>Insecta</taxon>
        <taxon>Pterygota</taxon>
        <taxon>Neoptera</taxon>
        <taxon>Paraneoptera</taxon>
        <taxon>Hemiptera</taxon>
        <taxon>Heteroptera</taxon>
        <taxon>Panheteroptera</taxon>
        <taxon>Cimicomorpha</taxon>
        <taxon>Miridae</taxon>
        <taxon>Mirini</taxon>
        <taxon>Apolygus</taxon>
    </lineage>
</organism>
<proteinExistence type="predicted"/>
<name>A0A6A4J5X9_APOLU</name>
<dbReference type="EMBL" id="WIXP02000004">
    <property type="protein sequence ID" value="KAF6212594.1"/>
    <property type="molecule type" value="Genomic_DNA"/>
</dbReference>
<gene>
    <name evidence="1" type="ORF">GE061_013120</name>
</gene>
<evidence type="ECO:0000313" key="2">
    <source>
        <dbReference type="Proteomes" id="UP000466442"/>
    </source>
</evidence>
<protein>
    <submittedName>
        <fullName evidence="1">Uncharacterized protein</fullName>
    </submittedName>
</protein>
<dbReference type="Proteomes" id="UP000466442">
    <property type="component" value="Unassembled WGS sequence"/>
</dbReference>